<proteinExistence type="predicted"/>
<organism evidence="2">
    <name type="scientific">metagenome</name>
    <dbReference type="NCBI Taxonomy" id="256318"/>
    <lineage>
        <taxon>unclassified sequences</taxon>
        <taxon>metagenomes</taxon>
    </lineage>
</organism>
<evidence type="ECO:0000256" key="1">
    <source>
        <dbReference type="SAM" id="MobiDB-lite"/>
    </source>
</evidence>
<accession>A0A2P2C8D1</accession>
<reference evidence="2" key="1">
    <citation type="submission" date="2015-08" db="EMBL/GenBank/DDBJ databases">
        <authorList>
            <person name="Babu N.S."/>
            <person name="Beckwith C.J."/>
            <person name="Beseler K.G."/>
            <person name="Brison A."/>
            <person name="Carone J.V."/>
            <person name="Caskin T.P."/>
            <person name="Diamond M."/>
            <person name="Durham M.E."/>
            <person name="Foxe J.M."/>
            <person name="Go M."/>
            <person name="Henderson B.A."/>
            <person name="Jones I.B."/>
            <person name="McGettigan J.A."/>
            <person name="Micheletti S.J."/>
            <person name="Nasrallah M.E."/>
            <person name="Ortiz D."/>
            <person name="Piller C.R."/>
            <person name="Privatt S.R."/>
            <person name="Schneider S.L."/>
            <person name="Sharp S."/>
            <person name="Smith T.C."/>
            <person name="Stanton J.D."/>
            <person name="Ullery H.E."/>
            <person name="Wilson R.J."/>
            <person name="Serrano M.G."/>
            <person name="Buck G."/>
            <person name="Lee V."/>
            <person name="Wang Y."/>
            <person name="Carvalho R."/>
            <person name="Voegtly L."/>
            <person name="Shi R."/>
            <person name="Duckworth R."/>
            <person name="Johnson A."/>
            <person name="Loviza R."/>
            <person name="Walstead R."/>
            <person name="Shah Z."/>
            <person name="Kiflezghi M."/>
            <person name="Wade K."/>
            <person name="Ball S.L."/>
            <person name="Bradley K.W."/>
            <person name="Asai D.J."/>
            <person name="Bowman C.A."/>
            <person name="Russell D.A."/>
            <person name="Pope W.H."/>
            <person name="Jacobs-Sera D."/>
            <person name="Hendrix R.W."/>
            <person name="Hatfull G.F."/>
        </authorList>
    </citation>
    <scope>NUCLEOTIDE SEQUENCE</scope>
</reference>
<sequence>MYGGHPSGWAVPDLTRHRMA</sequence>
<gene>
    <name evidence="2" type="ORF">NOCA1140004</name>
</gene>
<evidence type="ECO:0000313" key="2">
    <source>
        <dbReference type="EMBL" id="CUR58249.1"/>
    </source>
</evidence>
<name>A0A2P2C8D1_9ZZZZ</name>
<dbReference type="EMBL" id="CZKB01000006">
    <property type="protein sequence ID" value="CUR58249.1"/>
    <property type="molecule type" value="Genomic_DNA"/>
</dbReference>
<protein>
    <submittedName>
        <fullName evidence="2">Uncharacterized protein</fullName>
    </submittedName>
</protein>
<dbReference type="AlphaFoldDB" id="A0A2P2C8D1"/>
<feature type="region of interest" description="Disordered" evidence="1">
    <location>
        <begin position="1"/>
        <end position="20"/>
    </location>
</feature>